<protein>
    <submittedName>
        <fullName evidence="1">Uncharacterized protein</fullName>
    </submittedName>
</protein>
<gene>
    <name evidence="1" type="ORF">QCA50_010413</name>
</gene>
<dbReference type="Proteomes" id="UP001385951">
    <property type="component" value="Unassembled WGS sequence"/>
</dbReference>
<evidence type="ECO:0000313" key="1">
    <source>
        <dbReference type="EMBL" id="KAK7686193.1"/>
    </source>
</evidence>
<dbReference type="EMBL" id="JASBNA010000017">
    <property type="protein sequence ID" value="KAK7686193.1"/>
    <property type="molecule type" value="Genomic_DNA"/>
</dbReference>
<accession>A0AAW0G896</accession>
<evidence type="ECO:0000313" key="2">
    <source>
        <dbReference type="Proteomes" id="UP001385951"/>
    </source>
</evidence>
<proteinExistence type="predicted"/>
<sequence length="136" mass="14636">MEIFESHELPNILSHPSLSGLSSSELLNGDSSTGVNVQQELPPVDGGRKAWSFCAAAFVLEALVWGFGFTYGIFEGRSICVMVSSYNDHILGIAYYTTHPPFNSASRVAIAAVGPTALAIQYGEASYSHSLQRHIT</sequence>
<organism evidence="1 2">
    <name type="scientific">Cerrena zonata</name>
    <dbReference type="NCBI Taxonomy" id="2478898"/>
    <lineage>
        <taxon>Eukaryota</taxon>
        <taxon>Fungi</taxon>
        <taxon>Dikarya</taxon>
        <taxon>Basidiomycota</taxon>
        <taxon>Agaricomycotina</taxon>
        <taxon>Agaricomycetes</taxon>
        <taxon>Polyporales</taxon>
        <taxon>Cerrenaceae</taxon>
        <taxon>Cerrena</taxon>
    </lineage>
</organism>
<dbReference type="AlphaFoldDB" id="A0AAW0G896"/>
<name>A0AAW0G896_9APHY</name>
<keyword evidence="2" id="KW-1185">Reference proteome</keyword>
<comment type="caution">
    <text evidence="1">The sequence shown here is derived from an EMBL/GenBank/DDBJ whole genome shotgun (WGS) entry which is preliminary data.</text>
</comment>
<reference evidence="1 2" key="1">
    <citation type="submission" date="2022-09" db="EMBL/GenBank/DDBJ databases">
        <authorList>
            <person name="Palmer J.M."/>
        </authorList>
    </citation>
    <scope>NUCLEOTIDE SEQUENCE [LARGE SCALE GENOMIC DNA]</scope>
    <source>
        <strain evidence="1 2">DSM 7382</strain>
    </source>
</reference>